<gene>
    <name evidence="2" type="ORF">FHR36_000014</name>
</gene>
<evidence type="ECO:0000313" key="3">
    <source>
        <dbReference type="Proteomes" id="UP001206483"/>
    </source>
</evidence>
<dbReference type="EMBL" id="JAMZDX010000001">
    <property type="protein sequence ID" value="MCP2306922.1"/>
    <property type="molecule type" value="Genomic_DNA"/>
</dbReference>
<accession>A0ABT1IP67</accession>
<feature type="region of interest" description="Disordered" evidence="1">
    <location>
        <begin position="1"/>
        <end position="41"/>
    </location>
</feature>
<dbReference type="Proteomes" id="UP001206483">
    <property type="component" value="Unassembled WGS sequence"/>
</dbReference>
<feature type="compositionally biased region" description="Polar residues" evidence="1">
    <location>
        <begin position="1"/>
        <end position="14"/>
    </location>
</feature>
<name>A0ABT1IP67_9ACTN</name>
<comment type="caution">
    <text evidence="2">The sequence shown here is derived from an EMBL/GenBank/DDBJ whole genome shotgun (WGS) entry which is preliminary data.</text>
</comment>
<reference evidence="2 3" key="1">
    <citation type="submission" date="2022-06" db="EMBL/GenBank/DDBJ databases">
        <title>Sequencing the genomes of 1000 actinobacteria strains.</title>
        <authorList>
            <person name="Klenk H.-P."/>
        </authorList>
    </citation>
    <scope>NUCLEOTIDE SEQUENCE [LARGE SCALE GENOMIC DNA]</scope>
    <source>
        <strain evidence="2 3">DSM 41656</strain>
    </source>
</reference>
<keyword evidence="3" id="KW-1185">Reference proteome</keyword>
<dbReference type="RefSeq" id="WP_253792654.1">
    <property type="nucleotide sequence ID" value="NZ_BAAAUB010000039.1"/>
</dbReference>
<protein>
    <submittedName>
        <fullName evidence="2">Membrane protein</fullName>
    </submittedName>
</protein>
<organism evidence="2 3">
    <name type="scientific">Kitasatospora paracochleata</name>
    <dbReference type="NCBI Taxonomy" id="58354"/>
    <lineage>
        <taxon>Bacteria</taxon>
        <taxon>Bacillati</taxon>
        <taxon>Actinomycetota</taxon>
        <taxon>Actinomycetes</taxon>
        <taxon>Kitasatosporales</taxon>
        <taxon>Streptomycetaceae</taxon>
        <taxon>Kitasatospora</taxon>
    </lineage>
</organism>
<evidence type="ECO:0000313" key="2">
    <source>
        <dbReference type="EMBL" id="MCP2306922.1"/>
    </source>
</evidence>
<feature type="compositionally biased region" description="Basic and acidic residues" evidence="1">
    <location>
        <begin position="16"/>
        <end position="41"/>
    </location>
</feature>
<sequence length="101" mass="11495">MSQTHAETPLTTDVLTRAEEDRRREARNAARRDKRRADQRARIARHAAQELVTWGRWDGDRPCATEQDVIRRANHMYSGYLKTEHITEAEAAAALAQVIGA</sequence>
<proteinExistence type="predicted"/>
<evidence type="ECO:0000256" key="1">
    <source>
        <dbReference type="SAM" id="MobiDB-lite"/>
    </source>
</evidence>